<dbReference type="eggNOG" id="KOG1516">
    <property type="taxonomic scope" value="Eukaryota"/>
</dbReference>
<sequence>MNLFVFYLLCGVTLASCFEPRVDPLVLLDQGLVRGLRSSDGSYSSFLGIPYGLVDPDNPFGPAKEHPGFGKSIYNAYYGLTKCPQSVVYEPSSGRSRDEVLDCLRLNIFSPSAASSQHPLPVLVWIHGGDFELGYGGEYHPESLVKQNIIVVTINYRLGAYGFMCLDIPAVPGNQGLKDQYQALKWIKSNIQAFGGDPNRITLAGQGSGASSALLHLYSDQEKLYDKIIAESGSPQTVGTFAEGDVEAALKLSRHLGFITDSNEEALKFLAKTSHELVSAAAVELHLNLRPCKEKSFSGISNFVESDPFSLSNENKVRNTPVLIGETRNQHVGLTNVYGNDYFKGDPFYDKIVNNFNLDEKQLKDAVRIVRNFYIGDEPVSRFVEADLEKFDTDFDSNHPIQRLITNLLYENASPIYEYEFSYTDHTMERKASNSEELKYLFNMLRDRVRMSPENLIVIDRMTTMWANFIKYGDPTPETNDLLPVKWMPVTEDTRPYLVIDSLLELKSRINKERMAFWDLFFLKYGDRNKYYRQCDI</sequence>
<dbReference type="InterPro" id="IPR050309">
    <property type="entry name" value="Type-B_Carboxylest/Lipase"/>
</dbReference>
<dbReference type="AlphaFoldDB" id="A0A212EY53"/>
<dbReference type="ESTHER" id="danpl-g6da07">
    <property type="family name" value="Carb_B_Arthropoda"/>
</dbReference>
<dbReference type="SUPFAM" id="SSF53474">
    <property type="entry name" value="alpha/beta-Hydrolases"/>
    <property type="match status" value="1"/>
</dbReference>
<organism evidence="2 3">
    <name type="scientific">Danaus plexippus plexippus</name>
    <dbReference type="NCBI Taxonomy" id="278856"/>
    <lineage>
        <taxon>Eukaryota</taxon>
        <taxon>Metazoa</taxon>
        <taxon>Ecdysozoa</taxon>
        <taxon>Arthropoda</taxon>
        <taxon>Hexapoda</taxon>
        <taxon>Insecta</taxon>
        <taxon>Pterygota</taxon>
        <taxon>Neoptera</taxon>
        <taxon>Endopterygota</taxon>
        <taxon>Lepidoptera</taxon>
        <taxon>Glossata</taxon>
        <taxon>Ditrysia</taxon>
        <taxon>Papilionoidea</taxon>
        <taxon>Nymphalidae</taxon>
        <taxon>Danainae</taxon>
        <taxon>Danaini</taxon>
        <taxon>Danaina</taxon>
        <taxon>Danaus</taxon>
        <taxon>Danaus</taxon>
    </lineage>
</organism>
<dbReference type="Gene3D" id="3.40.50.1820">
    <property type="entry name" value="alpha/beta hydrolase"/>
    <property type="match status" value="1"/>
</dbReference>
<name>A0A212EY53_DANPL</name>
<dbReference type="InterPro" id="IPR029058">
    <property type="entry name" value="AB_hydrolase_fold"/>
</dbReference>
<proteinExistence type="predicted"/>
<dbReference type="STRING" id="278856.A0A212EY53"/>
<comment type="caution">
    <text evidence="2">The sequence shown here is derived from an EMBL/GenBank/DDBJ whole genome shotgun (WGS) entry which is preliminary data.</text>
</comment>
<gene>
    <name evidence="2" type="ORF">KGM_205179</name>
</gene>
<evidence type="ECO:0000313" key="2">
    <source>
        <dbReference type="EMBL" id="OWR46387.1"/>
    </source>
</evidence>
<dbReference type="OrthoDB" id="19653at2759"/>
<evidence type="ECO:0000256" key="1">
    <source>
        <dbReference type="ARBA" id="ARBA00023180"/>
    </source>
</evidence>
<protein>
    <submittedName>
        <fullName evidence="2">Carboxyl/choline esterase CCE006d</fullName>
    </submittedName>
</protein>
<keyword evidence="3" id="KW-1185">Reference proteome</keyword>
<dbReference type="Pfam" id="PF00135">
    <property type="entry name" value="COesterase"/>
    <property type="match status" value="1"/>
</dbReference>
<dbReference type="Proteomes" id="UP000007151">
    <property type="component" value="Unassembled WGS sequence"/>
</dbReference>
<accession>A0A212EY53</accession>
<evidence type="ECO:0000313" key="3">
    <source>
        <dbReference type="Proteomes" id="UP000007151"/>
    </source>
</evidence>
<dbReference type="EMBL" id="AGBW02011630">
    <property type="protein sequence ID" value="OWR46387.1"/>
    <property type="molecule type" value="Genomic_DNA"/>
</dbReference>
<keyword evidence="1" id="KW-0325">Glycoprotein</keyword>
<reference evidence="2 3" key="1">
    <citation type="journal article" date="2011" name="Cell">
        <title>The monarch butterfly genome yields insights into long-distance migration.</title>
        <authorList>
            <person name="Zhan S."/>
            <person name="Merlin C."/>
            <person name="Boore J.L."/>
            <person name="Reppert S.M."/>
        </authorList>
    </citation>
    <scope>NUCLEOTIDE SEQUENCE [LARGE SCALE GENOMIC DNA]</scope>
    <source>
        <strain evidence="2">F-2</strain>
    </source>
</reference>
<dbReference type="InterPro" id="IPR002018">
    <property type="entry name" value="CarbesteraseB"/>
</dbReference>
<dbReference type="KEGG" id="dpl:KGM_205179"/>
<dbReference type="PANTHER" id="PTHR11559">
    <property type="entry name" value="CARBOXYLESTERASE"/>
    <property type="match status" value="1"/>
</dbReference>